<dbReference type="CDD" id="cd05260">
    <property type="entry name" value="GDP_MD_SDR_e"/>
    <property type="match status" value="1"/>
</dbReference>
<dbReference type="PRINTS" id="PR01713">
    <property type="entry name" value="NUCEPIMERASE"/>
</dbReference>
<sequence>MRALITGINGFVGGHLAEYLLQVGGWEVWGLDRSSNLNLTSLHGQVHVVSADLADAEATAQVLRTVRPEVIFHLAGQAAVPESFRDPAATLATNTLGALHIFLTLIAEKLPCRVIVVGTSEEYGQIRPEDLPLREEAPLRPTSPYGVSKVAQSLLALQYHLSHHLDLIRVRPFTHIGPRQSDRFVTAAFARQIARIELGLQEPVMRVGNLTAARDFTDVRDIVRGYVLLAHHGQAGEVYNLGSGRAIMIRDILEALLAQSHAQIAVEPDPSLMRPIDIPLISCDATKLHAATGWQPHYAIEATLADILNFWREYERATQA</sequence>
<organism evidence="2 3">
    <name type="scientific">Oscillochloris trichoides DG-6</name>
    <dbReference type="NCBI Taxonomy" id="765420"/>
    <lineage>
        <taxon>Bacteria</taxon>
        <taxon>Bacillati</taxon>
        <taxon>Chloroflexota</taxon>
        <taxon>Chloroflexia</taxon>
        <taxon>Chloroflexales</taxon>
        <taxon>Chloroflexineae</taxon>
        <taxon>Oscillochloridaceae</taxon>
        <taxon>Oscillochloris</taxon>
    </lineage>
</organism>
<evidence type="ECO:0000313" key="3">
    <source>
        <dbReference type="Proteomes" id="UP000054010"/>
    </source>
</evidence>
<name>E1IC95_9CHLR</name>
<dbReference type="STRING" id="765420.OSCT_0946"/>
<dbReference type="Gene3D" id="3.40.50.720">
    <property type="entry name" value="NAD(P)-binding Rossmann-like Domain"/>
    <property type="match status" value="1"/>
</dbReference>
<dbReference type="SUPFAM" id="SSF51735">
    <property type="entry name" value="NAD(P)-binding Rossmann-fold domains"/>
    <property type="match status" value="1"/>
</dbReference>
<reference evidence="2 3" key="1">
    <citation type="journal article" date="2011" name="J. Bacteriol.">
        <title>Draft genome sequence of the anoxygenic filamentous phototrophic bacterium Oscillochloris trichoides subsp. DG-6.</title>
        <authorList>
            <person name="Kuznetsov B.B."/>
            <person name="Ivanovsky R.N."/>
            <person name="Keppen O.I."/>
            <person name="Sukhacheva M.V."/>
            <person name="Bumazhkin B.K."/>
            <person name="Patutina E.O."/>
            <person name="Beletsky A.V."/>
            <person name="Mardanov A.V."/>
            <person name="Baslerov R.V."/>
            <person name="Panteleeva A.N."/>
            <person name="Kolganova T.V."/>
            <person name="Ravin N.V."/>
            <person name="Skryabin K.G."/>
        </authorList>
    </citation>
    <scope>NUCLEOTIDE SEQUENCE [LARGE SCALE GENOMIC DNA]</scope>
    <source>
        <strain evidence="2 3">DG-6</strain>
    </source>
</reference>
<dbReference type="InterPro" id="IPR036291">
    <property type="entry name" value="NAD(P)-bd_dom_sf"/>
</dbReference>
<gene>
    <name evidence="2" type="ORF">OSCT_0946</name>
</gene>
<dbReference type="eggNOG" id="COG1089">
    <property type="taxonomic scope" value="Bacteria"/>
</dbReference>
<feature type="domain" description="NAD(P)-binding" evidence="1">
    <location>
        <begin position="4"/>
        <end position="306"/>
    </location>
</feature>
<dbReference type="Pfam" id="PF16363">
    <property type="entry name" value="GDP_Man_Dehyd"/>
    <property type="match status" value="1"/>
</dbReference>
<proteinExistence type="predicted"/>
<dbReference type="OrthoDB" id="9779041at2"/>
<accession>E1IC95</accession>
<protein>
    <submittedName>
        <fullName evidence="2">NAD-dependent epimerase/dehydratase</fullName>
    </submittedName>
</protein>
<keyword evidence="3" id="KW-1185">Reference proteome</keyword>
<dbReference type="EMBL" id="ADVR01000022">
    <property type="protein sequence ID" value="EFO81212.1"/>
    <property type="molecule type" value="Genomic_DNA"/>
</dbReference>
<dbReference type="AlphaFoldDB" id="E1IC95"/>
<evidence type="ECO:0000313" key="2">
    <source>
        <dbReference type="EMBL" id="EFO81212.1"/>
    </source>
</evidence>
<dbReference type="InterPro" id="IPR016040">
    <property type="entry name" value="NAD(P)-bd_dom"/>
</dbReference>
<dbReference type="PANTHER" id="PTHR43000">
    <property type="entry name" value="DTDP-D-GLUCOSE 4,6-DEHYDRATASE-RELATED"/>
    <property type="match status" value="1"/>
</dbReference>
<dbReference type="Gene3D" id="3.90.25.10">
    <property type="entry name" value="UDP-galactose 4-epimerase, domain 1"/>
    <property type="match status" value="1"/>
</dbReference>
<evidence type="ECO:0000259" key="1">
    <source>
        <dbReference type="Pfam" id="PF16363"/>
    </source>
</evidence>
<dbReference type="HOGENOM" id="CLU_007383_1_7_0"/>
<comment type="caution">
    <text evidence="2">The sequence shown here is derived from an EMBL/GenBank/DDBJ whole genome shotgun (WGS) entry which is preliminary data.</text>
</comment>
<dbReference type="Proteomes" id="UP000054010">
    <property type="component" value="Unassembled WGS sequence"/>
</dbReference>